<evidence type="ECO:0000313" key="3">
    <source>
        <dbReference type="Proteomes" id="UP000664658"/>
    </source>
</evidence>
<keyword evidence="1" id="KW-0732">Signal</keyword>
<dbReference type="NCBIfam" id="NF008299">
    <property type="entry name" value="PRK11087.1"/>
    <property type="match status" value="1"/>
</dbReference>
<organism evidence="2 3">
    <name type="scientific">Plesiomonas shigelloides</name>
    <name type="common">Aeromonas shigelloides</name>
    <dbReference type="NCBI Taxonomy" id="703"/>
    <lineage>
        <taxon>Bacteria</taxon>
        <taxon>Pseudomonadati</taxon>
        <taxon>Pseudomonadota</taxon>
        <taxon>Gammaproteobacteria</taxon>
        <taxon>Enterobacterales</taxon>
        <taxon>Enterobacteriaceae</taxon>
        <taxon>Plesiomonas</taxon>
    </lineage>
</organism>
<dbReference type="PANTHER" id="PTHR34387">
    <property type="entry name" value="SLR1258 PROTEIN"/>
    <property type="match status" value="1"/>
</dbReference>
<dbReference type="GeneID" id="69704161"/>
<protein>
    <submittedName>
        <fullName evidence="2">Oxidative stress defense protein</fullName>
    </submittedName>
</protein>
<feature type="chain" id="PRO_5041187902" evidence="1">
    <location>
        <begin position="22"/>
        <end position="238"/>
    </location>
</feature>
<comment type="caution">
    <text evidence="2">The sequence shown here is derived from an EMBL/GenBank/DDBJ whole genome shotgun (WGS) entry which is preliminary data.</text>
</comment>
<dbReference type="Pfam" id="PF04402">
    <property type="entry name" value="SIMPL"/>
    <property type="match status" value="1"/>
</dbReference>
<dbReference type="GO" id="GO:0006974">
    <property type="term" value="P:DNA damage response"/>
    <property type="evidence" value="ECO:0007669"/>
    <property type="project" value="TreeGrafter"/>
</dbReference>
<sequence length="238" mass="25768">MNLKALTIAVVLAMAPAVSMAAELPELPTLATVGYGVIDAKPNMATLSIEVNQTASTAAKAKALADEKVAAYFSFLEKNGVATKDINAANLQTQPEYEYVKDQSPKIIGYRAIRNVEVKLMDLSKLNTLMDGALKAGLNDIQGIQMGVSDPAAYQQQAREAAIKDAQSKAKSVASGFGVKLGEVYRIRYDTNPQPRPMPPMLRMAAFAAPDNAKVNETYQQQNLHFTDQVDVVYTLNK</sequence>
<proteinExistence type="predicted"/>
<dbReference type="Gene3D" id="3.30.70.2970">
    <property type="entry name" value="Protein of unknown function (DUF541), domain 2"/>
    <property type="match status" value="1"/>
</dbReference>
<feature type="signal peptide" evidence="1">
    <location>
        <begin position="1"/>
        <end position="21"/>
    </location>
</feature>
<dbReference type="InterPro" id="IPR052022">
    <property type="entry name" value="26kDa_periplasmic_antigen"/>
</dbReference>
<name>A0A8E0T0M9_PLESH</name>
<accession>A0A8E0T0M9</accession>
<dbReference type="Proteomes" id="UP000664658">
    <property type="component" value="Unassembled WGS sequence"/>
</dbReference>
<dbReference type="InterPro" id="IPR007497">
    <property type="entry name" value="SIMPL/DUF541"/>
</dbReference>
<dbReference type="AlphaFoldDB" id="A0A8E0T0M9"/>
<reference evidence="2" key="1">
    <citation type="submission" date="2021-03" db="EMBL/GenBank/DDBJ databases">
        <title>Plesiomonas shigelloides zfcc0051, isolated from zebrafish feces.</title>
        <authorList>
            <person name="Vanderhoek Z."/>
            <person name="Gaulke C."/>
        </authorList>
    </citation>
    <scope>NUCLEOTIDE SEQUENCE</scope>
    <source>
        <strain evidence="2">Zfcc0051</strain>
    </source>
</reference>
<gene>
    <name evidence="2" type="ORF">J2R62_12050</name>
</gene>
<evidence type="ECO:0000313" key="2">
    <source>
        <dbReference type="EMBL" id="MBO1108935.1"/>
    </source>
</evidence>
<evidence type="ECO:0000256" key="1">
    <source>
        <dbReference type="SAM" id="SignalP"/>
    </source>
</evidence>
<dbReference type="RefSeq" id="WP_039045183.1">
    <property type="nucleotide sequence ID" value="NZ_CP050969.1"/>
</dbReference>
<dbReference type="EMBL" id="JAFNAA010000013">
    <property type="protein sequence ID" value="MBO1108935.1"/>
    <property type="molecule type" value="Genomic_DNA"/>
</dbReference>
<dbReference type="Gene3D" id="3.30.110.170">
    <property type="entry name" value="Protein of unknown function (DUF541), domain 1"/>
    <property type="match status" value="1"/>
</dbReference>
<dbReference type="PANTHER" id="PTHR34387:SF1">
    <property type="entry name" value="PERIPLASMIC IMMUNOGENIC PROTEIN"/>
    <property type="match status" value="1"/>
</dbReference>